<name>A0A4S8L7K8_DENBC</name>
<dbReference type="AlphaFoldDB" id="A0A4S8L7K8"/>
<proteinExistence type="predicted"/>
<accession>A0A4S8L7K8</accession>
<organism evidence="2 3">
    <name type="scientific">Dendrothele bispora (strain CBS 962.96)</name>
    <dbReference type="NCBI Taxonomy" id="1314807"/>
    <lineage>
        <taxon>Eukaryota</taxon>
        <taxon>Fungi</taxon>
        <taxon>Dikarya</taxon>
        <taxon>Basidiomycota</taxon>
        <taxon>Agaricomycotina</taxon>
        <taxon>Agaricomycetes</taxon>
        <taxon>Agaricomycetidae</taxon>
        <taxon>Agaricales</taxon>
        <taxon>Agaricales incertae sedis</taxon>
        <taxon>Dendrothele</taxon>
    </lineage>
</organism>
<evidence type="ECO:0000313" key="3">
    <source>
        <dbReference type="Proteomes" id="UP000297245"/>
    </source>
</evidence>
<evidence type="ECO:0000259" key="1">
    <source>
        <dbReference type="Pfam" id="PF24968"/>
    </source>
</evidence>
<gene>
    <name evidence="2" type="ORF">K435DRAFT_843569</name>
</gene>
<reference evidence="2 3" key="1">
    <citation type="journal article" date="2019" name="Nat. Ecol. Evol.">
        <title>Megaphylogeny resolves global patterns of mushroom evolution.</title>
        <authorList>
            <person name="Varga T."/>
            <person name="Krizsan K."/>
            <person name="Foldi C."/>
            <person name="Dima B."/>
            <person name="Sanchez-Garcia M."/>
            <person name="Sanchez-Ramirez S."/>
            <person name="Szollosi G.J."/>
            <person name="Szarkandi J.G."/>
            <person name="Papp V."/>
            <person name="Albert L."/>
            <person name="Andreopoulos W."/>
            <person name="Angelini C."/>
            <person name="Antonin V."/>
            <person name="Barry K.W."/>
            <person name="Bougher N.L."/>
            <person name="Buchanan P."/>
            <person name="Buyck B."/>
            <person name="Bense V."/>
            <person name="Catcheside P."/>
            <person name="Chovatia M."/>
            <person name="Cooper J."/>
            <person name="Damon W."/>
            <person name="Desjardin D."/>
            <person name="Finy P."/>
            <person name="Geml J."/>
            <person name="Haridas S."/>
            <person name="Hughes K."/>
            <person name="Justo A."/>
            <person name="Karasinski D."/>
            <person name="Kautmanova I."/>
            <person name="Kiss B."/>
            <person name="Kocsube S."/>
            <person name="Kotiranta H."/>
            <person name="LaButti K.M."/>
            <person name="Lechner B.E."/>
            <person name="Liimatainen K."/>
            <person name="Lipzen A."/>
            <person name="Lukacs Z."/>
            <person name="Mihaltcheva S."/>
            <person name="Morgado L.N."/>
            <person name="Niskanen T."/>
            <person name="Noordeloos M.E."/>
            <person name="Ohm R.A."/>
            <person name="Ortiz-Santana B."/>
            <person name="Ovrebo C."/>
            <person name="Racz N."/>
            <person name="Riley R."/>
            <person name="Savchenko A."/>
            <person name="Shiryaev A."/>
            <person name="Soop K."/>
            <person name="Spirin V."/>
            <person name="Szebenyi C."/>
            <person name="Tomsovsky M."/>
            <person name="Tulloss R.E."/>
            <person name="Uehling J."/>
            <person name="Grigoriev I.V."/>
            <person name="Vagvolgyi C."/>
            <person name="Papp T."/>
            <person name="Martin F.M."/>
            <person name="Miettinen O."/>
            <person name="Hibbett D.S."/>
            <person name="Nagy L.G."/>
        </authorList>
    </citation>
    <scope>NUCLEOTIDE SEQUENCE [LARGE SCALE GENOMIC DNA]</scope>
    <source>
        <strain evidence="2 3">CBS 962.96</strain>
    </source>
</reference>
<dbReference type="OrthoDB" id="2641710at2759"/>
<dbReference type="Proteomes" id="UP000297245">
    <property type="component" value="Unassembled WGS sequence"/>
</dbReference>
<dbReference type="EMBL" id="ML179586">
    <property type="protein sequence ID" value="THU84672.1"/>
    <property type="molecule type" value="Genomic_DNA"/>
</dbReference>
<evidence type="ECO:0000313" key="2">
    <source>
        <dbReference type="EMBL" id="THU84672.1"/>
    </source>
</evidence>
<keyword evidence="3" id="KW-1185">Reference proteome</keyword>
<sequence>MPGTFDPTNTSKQLIHWRGAYQQDGAWRSTSFDTRKLSITDPDVEVQLISKPFDVSSSAPYHWETPLAKEYTTTQVYELLVAKKFNHYQYNGDGSGCLTWTTALIQLLESEGVLPAGSKTNFEAIVARVRADPKYWVPAEPGARFYQ</sequence>
<dbReference type="Pfam" id="PF24968">
    <property type="entry name" value="DUF7770"/>
    <property type="match status" value="1"/>
</dbReference>
<protein>
    <recommendedName>
        <fullName evidence="1">DUF7770 domain-containing protein</fullName>
    </recommendedName>
</protein>
<dbReference type="InterPro" id="IPR056672">
    <property type="entry name" value="DUF7770"/>
</dbReference>
<feature type="domain" description="DUF7770" evidence="1">
    <location>
        <begin position="10"/>
        <end position="142"/>
    </location>
</feature>